<organism evidence="1 2">
    <name type="scientific">Galerina marginata (strain CBS 339.88)</name>
    <dbReference type="NCBI Taxonomy" id="685588"/>
    <lineage>
        <taxon>Eukaryota</taxon>
        <taxon>Fungi</taxon>
        <taxon>Dikarya</taxon>
        <taxon>Basidiomycota</taxon>
        <taxon>Agaricomycotina</taxon>
        <taxon>Agaricomycetes</taxon>
        <taxon>Agaricomycetidae</taxon>
        <taxon>Agaricales</taxon>
        <taxon>Agaricineae</taxon>
        <taxon>Strophariaceae</taxon>
        <taxon>Galerina</taxon>
    </lineage>
</organism>
<dbReference type="EMBL" id="KL142407">
    <property type="protein sequence ID" value="KDR68499.1"/>
    <property type="molecule type" value="Genomic_DNA"/>
</dbReference>
<evidence type="ECO:0000313" key="2">
    <source>
        <dbReference type="Proteomes" id="UP000027222"/>
    </source>
</evidence>
<dbReference type="Proteomes" id="UP000027222">
    <property type="component" value="Unassembled WGS sequence"/>
</dbReference>
<dbReference type="HOGENOM" id="CLU_2979235_0_0_1"/>
<accession>A0A067SLD9</accession>
<gene>
    <name evidence="1" type="ORF">GALMADRAFT_231161</name>
</gene>
<sequence>MSDLFPDSRKTSLAPVRMLDLSEWKNFKAVDVPSGVVGLKVMYHDRQTIQEHICNEIG</sequence>
<reference evidence="2" key="1">
    <citation type="journal article" date="2014" name="Proc. Natl. Acad. Sci. U.S.A.">
        <title>Extensive sampling of basidiomycete genomes demonstrates inadequacy of the white-rot/brown-rot paradigm for wood decay fungi.</title>
        <authorList>
            <person name="Riley R."/>
            <person name="Salamov A.A."/>
            <person name="Brown D.W."/>
            <person name="Nagy L.G."/>
            <person name="Floudas D."/>
            <person name="Held B.W."/>
            <person name="Levasseur A."/>
            <person name="Lombard V."/>
            <person name="Morin E."/>
            <person name="Otillar R."/>
            <person name="Lindquist E.A."/>
            <person name="Sun H."/>
            <person name="LaButti K.M."/>
            <person name="Schmutz J."/>
            <person name="Jabbour D."/>
            <person name="Luo H."/>
            <person name="Baker S.E."/>
            <person name="Pisabarro A.G."/>
            <person name="Walton J.D."/>
            <person name="Blanchette R.A."/>
            <person name="Henrissat B."/>
            <person name="Martin F."/>
            <person name="Cullen D."/>
            <person name="Hibbett D.S."/>
            <person name="Grigoriev I.V."/>
        </authorList>
    </citation>
    <scope>NUCLEOTIDE SEQUENCE [LARGE SCALE GENOMIC DNA]</scope>
    <source>
        <strain evidence="2">CBS 339.88</strain>
    </source>
</reference>
<protein>
    <submittedName>
        <fullName evidence="1">Uncharacterized protein</fullName>
    </submittedName>
</protein>
<name>A0A067SLD9_GALM3</name>
<keyword evidence="2" id="KW-1185">Reference proteome</keyword>
<evidence type="ECO:0000313" key="1">
    <source>
        <dbReference type="EMBL" id="KDR68499.1"/>
    </source>
</evidence>
<proteinExistence type="predicted"/>
<dbReference type="AlphaFoldDB" id="A0A067SLD9"/>